<comment type="caution">
    <text evidence="1">The sequence shown here is derived from an EMBL/GenBank/DDBJ whole genome shotgun (WGS) entry which is preliminary data.</text>
</comment>
<evidence type="ECO:0000313" key="2">
    <source>
        <dbReference type="Proteomes" id="UP000324222"/>
    </source>
</evidence>
<accession>A0A5B7JN99</accession>
<sequence length="39" mass="4692">MKWCVQRPYIDLSKIFIETDREEGQYEPSVTLVLYLTAR</sequence>
<reference evidence="1 2" key="1">
    <citation type="submission" date="2019-05" db="EMBL/GenBank/DDBJ databases">
        <title>Another draft genome of Portunus trituberculatus and its Hox gene families provides insights of decapod evolution.</title>
        <authorList>
            <person name="Jeong J.-H."/>
            <person name="Song I."/>
            <person name="Kim S."/>
            <person name="Choi T."/>
            <person name="Kim D."/>
            <person name="Ryu S."/>
            <person name="Kim W."/>
        </authorList>
    </citation>
    <scope>NUCLEOTIDE SEQUENCE [LARGE SCALE GENOMIC DNA]</scope>
    <source>
        <tissue evidence="1">Muscle</tissue>
    </source>
</reference>
<evidence type="ECO:0000313" key="1">
    <source>
        <dbReference type="EMBL" id="MPC98290.1"/>
    </source>
</evidence>
<dbReference type="Proteomes" id="UP000324222">
    <property type="component" value="Unassembled WGS sequence"/>
</dbReference>
<name>A0A5B7JN99_PORTR</name>
<organism evidence="1 2">
    <name type="scientific">Portunus trituberculatus</name>
    <name type="common">Swimming crab</name>
    <name type="synonym">Neptunus trituberculatus</name>
    <dbReference type="NCBI Taxonomy" id="210409"/>
    <lineage>
        <taxon>Eukaryota</taxon>
        <taxon>Metazoa</taxon>
        <taxon>Ecdysozoa</taxon>
        <taxon>Arthropoda</taxon>
        <taxon>Crustacea</taxon>
        <taxon>Multicrustacea</taxon>
        <taxon>Malacostraca</taxon>
        <taxon>Eumalacostraca</taxon>
        <taxon>Eucarida</taxon>
        <taxon>Decapoda</taxon>
        <taxon>Pleocyemata</taxon>
        <taxon>Brachyura</taxon>
        <taxon>Eubrachyura</taxon>
        <taxon>Portunoidea</taxon>
        <taxon>Portunidae</taxon>
        <taxon>Portuninae</taxon>
        <taxon>Portunus</taxon>
    </lineage>
</organism>
<gene>
    <name evidence="1" type="ORF">E2C01_093654</name>
</gene>
<dbReference type="AlphaFoldDB" id="A0A5B7JN99"/>
<protein>
    <submittedName>
        <fullName evidence="1">Uncharacterized protein</fullName>
    </submittedName>
</protein>
<dbReference type="EMBL" id="VSRR010113472">
    <property type="protein sequence ID" value="MPC98290.1"/>
    <property type="molecule type" value="Genomic_DNA"/>
</dbReference>
<keyword evidence="2" id="KW-1185">Reference proteome</keyword>
<proteinExistence type="predicted"/>